<dbReference type="Gene3D" id="3.90.700.10">
    <property type="entry name" value="Succinate dehydrogenase/fumarate reductase flavoprotein, catalytic domain"/>
    <property type="match status" value="1"/>
</dbReference>
<evidence type="ECO:0000313" key="2">
    <source>
        <dbReference type="Proteomes" id="UP001620514"/>
    </source>
</evidence>
<sequence>MAEALRNLGRLVAQQPGQIAYSIIDSKATGRFMPPVFPGIKANTLSELSRAIGQDEARFVRTILDYNTSCRVGKFNHAVLDDCHTEGISPPKTHWAQPIDRAPFYAYALRPGITFTYLGLRTDETAAVHFDGKPRIASEFRF</sequence>
<organism evidence="1 2">
    <name type="scientific">Caballeronia udeis</name>
    <dbReference type="NCBI Taxonomy" id="1232866"/>
    <lineage>
        <taxon>Bacteria</taxon>
        <taxon>Pseudomonadati</taxon>
        <taxon>Pseudomonadota</taxon>
        <taxon>Betaproteobacteria</taxon>
        <taxon>Burkholderiales</taxon>
        <taxon>Burkholderiaceae</taxon>
        <taxon>Caballeronia</taxon>
    </lineage>
</organism>
<gene>
    <name evidence="1" type="ORF">ABH943_008382</name>
</gene>
<evidence type="ECO:0000313" key="1">
    <source>
        <dbReference type="EMBL" id="MFK4448338.1"/>
    </source>
</evidence>
<reference evidence="1 2" key="2">
    <citation type="submission" date="2024-11" db="EMBL/GenBank/DDBJ databases">
        <title>Using genomics to understand microbial adaptation to soil warming.</title>
        <authorList>
            <person name="Deangelis K.M. PhD."/>
        </authorList>
    </citation>
    <scope>NUCLEOTIDE SEQUENCE [LARGE SCALE GENOMIC DNA]</scope>
    <source>
        <strain evidence="1 2">GAS97</strain>
    </source>
</reference>
<protein>
    <submittedName>
        <fullName evidence="1">Uncharacterized protein</fullName>
    </submittedName>
</protein>
<comment type="caution">
    <text evidence="1">The sequence shown here is derived from an EMBL/GenBank/DDBJ whole genome shotgun (WGS) entry which is preliminary data.</text>
</comment>
<keyword evidence="2" id="KW-1185">Reference proteome</keyword>
<accession>A0ABW8MX78</accession>
<dbReference type="Gene3D" id="3.50.50.60">
    <property type="entry name" value="FAD/NAD(P)-binding domain"/>
    <property type="match status" value="1"/>
</dbReference>
<dbReference type="EMBL" id="JBIYDN010000048">
    <property type="protein sequence ID" value="MFK4448338.1"/>
    <property type="molecule type" value="Genomic_DNA"/>
</dbReference>
<proteinExistence type="predicted"/>
<dbReference type="SUPFAM" id="SSF56425">
    <property type="entry name" value="Succinate dehydrogenase/fumarate reductase flavoprotein, catalytic domain"/>
    <property type="match status" value="1"/>
</dbReference>
<reference evidence="1 2" key="1">
    <citation type="submission" date="2024-10" db="EMBL/GenBank/DDBJ databases">
        <authorList>
            <person name="Deangelis K."/>
            <person name="Huntemann M."/>
            <person name="Clum A."/>
            <person name="Wang J."/>
            <person name="Palaniappan K."/>
            <person name="Ritter S."/>
            <person name="Chen I.-M."/>
            <person name="Stamatis D."/>
            <person name="Reddy T."/>
            <person name="O'Malley R."/>
            <person name="Daum C."/>
            <person name="Ng V."/>
            <person name="Ivanova N."/>
            <person name="Kyrpides N."/>
            <person name="Woyke T."/>
        </authorList>
    </citation>
    <scope>NUCLEOTIDE SEQUENCE [LARGE SCALE GENOMIC DNA]</scope>
    <source>
        <strain evidence="1 2">GAS97</strain>
    </source>
</reference>
<dbReference type="Proteomes" id="UP001620514">
    <property type="component" value="Unassembled WGS sequence"/>
</dbReference>
<dbReference type="InterPro" id="IPR036188">
    <property type="entry name" value="FAD/NAD-bd_sf"/>
</dbReference>
<dbReference type="InterPro" id="IPR027477">
    <property type="entry name" value="Succ_DH/fumarate_Rdtase_cat_sf"/>
</dbReference>
<name>A0ABW8MX78_9BURK</name>